<proteinExistence type="predicted"/>
<dbReference type="EMBL" id="GBXM01046407">
    <property type="protein sequence ID" value="JAH62170.1"/>
    <property type="molecule type" value="Transcribed_RNA"/>
</dbReference>
<organism evidence="1">
    <name type="scientific">Anguilla anguilla</name>
    <name type="common">European freshwater eel</name>
    <name type="synonym">Muraena anguilla</name>
    <dbReference type="NCBI Taxonomy" id="7936"/>
    <lineage>
        <taxon>Eukaryota</taxon>
        <taxon>Metazoa</taxon>
        <taxon>Chordata</taxon>
        <taxon>Craniata</taxon>
        <taxon>Vertebrata</taxon>
        <taxon>Euteleostomi</taxon>
        <taxon>Actinopterygii</taxon>
        <taxon>Neopterygii</taxon>
        <taxon>Teleostei</taxon>
        <taxon>Anguilliformes</taxon>
        <taxon>Anguillidae</taxon>
        <taxon>Anguilla</taxon>
    </lineage>
</organism>
<sequence>MQTPHTKAQAANLQPSCCEASATHYTDKLFIILM</sequence>
<protein>
    <submittedName>
        <fullName evidence="1">Uncharacterized protein</fullName>
    </submittedName>
</protein>
<dbReference type="AlphaFoldDB" id="A0A0E9UAF5"/>
<name>A0A0E9UAF5_ANGAN</name>
<accession>A0A0E9UAF5</accession>
<evidence type="ECO:0000313" key="1">
    <source>
        <dbReference type="EMBL" id="JAH62170.1"/>
    </source>
</evidence>
<reference evidence="1" key="2">
    <citation type="journal article" date="2015" name="Fish Shellfish Immunol.">
        <title>Early steps in the European eel (Anguilla anguilla)-Vibrio vulnificus interaction in the gills: Role of the RtxA13 toxin.</title>
        <authorList>
            <person name="Callol A."/>
            <person name="Pajuelo D."/>
            <person name="Ebbesson L."/>
            <person name="Teles M."/>
            <person name="MacKenzie S."/>
            <person name="Amaro C."/>
        </authorList>
    </citation>
    <scope>NUCLEOTIDE SEQUENCE</scope>
</reference>
<reference evidence="1" key="1">
    <citation type="submission" date="2014-11" db="EMBL/GenBank/DDBJ databases">
        <authorList>
            <person name="Amaro Gonzalez C."/>
        </authorList>
    </citation>
    <scope>NUCLEOTIDE SEQUENCE</scope>
</reference>